<gene>
    <name evidence="7" type="ORF">GEU84_012885</name>
</gene>
<organism evidence="7 8">
    <name type="scientific">Fertoeibacter niger</name>
    <dbReference type="NCBI Taxonomy" id="2656921"/>
    <lineage>
        <taxon>Bacteria</taxon>
        <taxon>Pseudomonadati</taxon>
        <taxon>Pseudomonadota</taxon>
        <taxon>Alphaproteobacteria</taxon>
        <taxon>Rhodobacterales</taxon>
        <taxon>Paracoccaceae</taxon>
        <taxon>Fertoeibacter</taxon>
    </lineage>
</organism>
<dbReference type="PANTHER" id="PTHR30469:SF11">
    <property type="entry name" value="BLL4320 PROTEIN"/>
    <property type="match status" value="1"/>
</dbReference>
<dbReference type="InterPro" id="IPR058625">
    <property type="entry name" value="MdtA-like_BSH"/>
</dbReference>
<evidence type="ECO:0000313" key="7">
    <source>
        <dbReference type="EMBL" id="NUB45287.1"/>
    </source>
</evidence>
<keyword evidence="3" id="KW-1133">Transmembrane helix</keyword>
<keyword evidence="3" id="KW-0472">Membrane</keyword>
<dbReference type="Pfam" id="PF25954">
    <property type="entry name" value="Beta-barrel_RND_2"/>
    <property type="match status" value="1"/>
</dbReference>
<dbReference type="Gene3D" id="1.10.287.470">
    <property type="entry name" value="Helix hairpin bin"/>
    <property type="match status" value="1"/>
</dbReference>
<evidence type="ECO:0000259" key="6">
    <source>
        <dbReference type="Pfam" id="PF25989"/>
    </source>
</evidence>
<proteinExistence type="inferred from homology"/>
<dbReference type="EMBL" id="WHUT02000007">
    <property type="protein sequence ID" value="NUB45287.1"/>
    <property type="molecule type" value="Genomic_DNA"/>
</dbReference>
<dbReference type="InterPro" id="IPR058792">
    <property type="entry name" value="Beta-barrel_RND_2"/>
</dbReference>
<name>A0A8X8H316_9RHOB</name>
<dbReference type="InterPro" id="IPR006143">
    <property type="entry name" value="RND_pump_MFP"/>
</dbReference>
<accession>A0A8X8H316</accession>
<keyword evidence="2" id="KW-0175">Coiled coil</keyword>
<evidence type="ECO:0000259" key="5">
    <source>
        <dbReference type="Pfam" id="PF25954"/>
    </source>
</evidence>
<comment type="caution">
    <text evidence="7">The sequence shown here is derived from an EMBL/GenBank/DDBJ whole genome shotgun (WGS) entry which is preliminary data.</text>
</comment>
<dbReference type="SUPFAM" id="SSF111369">
    <property type="entry name" value="HlyD-like secretion proteins"/>
    <property type="match status" value="1"/>
</dbReference>
<feature type="coiled-coil region" evidence="2">
    <location>
        <begin position="104"/>
        <end position="160"/>
    </location>
</feature>
<dbReference type="NCBIfam" id="TIGR01730">
    <property type="entry name" value="RND_mfp"/>
    <property type="match status" value="1"/>
</dbReference>
<reference evidence="7" key="1">
    <citation type="submission" date="2020-05" db="EMBL/GenBank/DDBJ databases">
        <title>Fertoebacter nigrum gen. nov., sp. nov., a new member of the family Rhodobacteraceae.</title>
        <authorList>
            <person name="Szuroczki S."/>
            <person name="Abbaszade G."/>
            <person name="Buni D."/>
            <person name="Schumann P."/>
            <person name="Toth E."/>
        </authorList>
    </citation>
    <scope>NUCLEOTIDE SEQUENCE</scope>
    <source>
        <strain evidence="7">RG-N-1a</strain>
    </source>
</reference>
<dbReference type="Gene3D" id="2.40.30.170">
    <property type="match status" value="1"/>
</dbReference>
<evidence type="ECO:0000256" key="3">
    <source>
        <dbReference type="SAM" id="Phobius"/>
    </source>
</evidence>
<dbReference type="Gene3D" id="2.40.420.20">
    <property type="match status" value="1"/>
</dbReference>
<comment type="similarity">
    <text evidence="1">Belongs to the membrane fusion protein (MFP) (TC 8.A.1) family.</text>
</comment>
<feature type="domain" description="Multidrug resistance protein MdtA-like barrel-sandwich hybrid" evidence="4">
    <location>
        <begin position="70"/>
        <end position="189"/>
    </location>
</feature>
<dbReference type="Gene3D" id="2.40.50.100">
    <property type="match status" value="1"/>
</dbReference>
<feature type="domain" description="CusB-like beta-barrel" evidence="5">
    <location>
        <begin position="202"/>
        <end position="273"/>
    </location>
</feature>
<dbReference type="RefSeq" id="WP_152826697.1">
    <property type="nucleotide sequence ID" value="NZ_WHUT02000007.1"/>
</dbReference>
<evidence type="ECO:0000259" key="4">
    <source>
        <dbReference type="Pfam" id="PF25917"/>
    </source>
</evidence>
<dbReference type="Pfam" id="PF25917">
    <property type="entry name" value="BSH_RND"/>
    <property type="match status" value="1"/>
</dbReference>
<dbReference type="FunFam" id="2.40.30.170:FF:000010">
    <property type="entry name" value="Efflux RND transporter periplasmic adaptor subunit"/>
    <property type="match status" value="1"/>
</dbReference>
<dbReference type="InterPro" id="IPR058637">
    <property type="entry name" value="YknX-like_C"/>
</dbReference>
<dbReference type="Pfam" id="PF25989">
    <property type="entry name" value="YknX_C"/>
    <property type="match status" value="1"/>
</dbReference>
<dbReference type="GO" id="GO:0015562">
    <property type="term" value="F:efflux transmembrane transporter activity"/>
    <property type="evidence" value="ECO:0007669"/>
    <property type="project" value="TreeGrafter"/>
</dbReference>
<evidence type="ECO:0000256" key="1">
    <source>
        <dbReference type="ARBA" id="ARBA00009477"/>
    </source>
</evidence>
<feature type="transmembrane region" description="Helical" evidence="3">
    <location>
        <begin position="6"/>
        <end position="25"/>
    </location>
</feature>
<protein>
    <submittedName>
        <fullName evidence="7">Efflux RND transporter periplasmic adaptor subunit</fullName>
    </submittedName>
</protein>
<dbReference type="GO" id="GO:1990281">
    <property type="term" value="C:efflux pump complex"/>
    <property type="evidence" value="ECO:0007669"/>
    <property type="project" value="TreeGrafter"/>
</dbReference>
<keyword evidence="3" id="KW-0812">Transmembrane</keyword>
<dbReference type="Proteomes" id="UP000484076">
    <property type="component" value="Unassembled WGS sequence"/>
</dbReference>
<evidence type="ECO:0000256" key="2">
    <source>
        <dbReference type="SAM" id="Coils"/>
    </source>
</evidence>
<feature type="domain" description="YknX-like C-terminal permuted SH3-like" evidence="6">
    <location>
        <begin position="280"/>
        <end position="353"/>
    </location>
</feature>
<keyword evidence="8" id="KW-1185">Reference proteome</keyword>
<dbReference type="PANTHER" id="PTHR30469">
    <property type="entry name" value="MULTIDRUG RESISTANCE PROTEIN MDTA"/>
    <property type="match status" value="1"/>
</dbReference>
<evidence type="ECO:0000313" key="8">
    <source>
        <dbReference type="Proteomes" id="UP000484076"/>
    </source>
</evidence>
<sequence length="365" mass="38359">MVKRLIIAIILLGAIVGGIVWFNMFRASMIAQYFATMTPPAQPVAVEEAAPVTWVSGIDAIGTALSAQGVDLAVQAGGLVRQVQFDANDAVAEGQTLVQIDERIEQADLAAARASLELAEAELARNRTLQERGISTATTLESAEAQQKNALAQVARLTAVLEQKELLAPFAGVIGIPQVEEGQYVTPGTVFATLQNLDAMRVDFAVPEQQIARVAPGTSVTASTEVGDLSFTGQIIAIEPRVDPGSRLVTVRAEIKDTNGALYPGQFLRVRVELPAEEGVLAVPQTAISSNLYGDSVFVVRDGEDDTMTVEQVFVQVGRRSGGRAEITEGVAAGDRIVTAGQNRLTSGGPVTIDNSVAPAAALGE</sequence>
<dbReference type="AlphaFoldDB" id="A0A8X8H316"/>